<evidence type="ECO:0000313" key="2">
    <source>
        <dbReference type="Proteomes" id="UP001501777"/>
    </source>
</evidence>
<dbReference type="Proteomes" id="UP001501777">
    <property type="component" value="Unassembled WGS sequence"/>
</dbReference>
<name>A0ABN3LWT3_STRLO</name>
<sequence length="103" mass="11021">MSLPHRIGGQGIGTLAHRGRFGPGRGFTVLRARGTEYEQHTAFQAFTCAFTEVTREPAADDPALTYAAVLLHGGVRALEAIPPLLVLRDSGCTGRSRAFSPSR</sequence>
<dbReference type="EMBL" id="BAAASG010000007">
    <property type="protein sequence ID" value="GAA2491651.1"/>
    <property type="molecule type" value="Genomic_DNA"/>
</dbReference>
<reference evidence="1 2" key="1">
    <citation type="journal article" date="2019" name="Int. J. Syst. Evol. Microbiol.">
        <title>The Global Catalogue of Microorganisms (GCM) 10K type strain sequencing project: providing services to taxonomists for standard genome sequencing and annotation.</title>
        <authorList>
            <consortium name="The Broad Institute Genomics Platform"/>
            <consortium name="The Broad Institute Genome Sequencing Center for Infectious Disease"/>
            <person name="Wu L."/>
            <person name="Ma J."/>
        </authorList>
    </citation>
    <scope>NUCLEOTIDE SEQUENCE [LARGE SCALE GENOMIC DNA]</scope>
    <source>
        <strain evidence="1 2">JCM 4395</strain>
    </source>
</reference>
<accession>A0ABN3LWT3</accession>
<organism evidence="1 2">
    <name type="scientific">Streptomyces longisporus</name>
    <dbReference type="NCBI Taxonomy" id="1948"/>
    <lineage>
        <taxon>Bacteria</taxon>
        <taxon>Bacillati</taxon>
        <taxon>Actinomycetota</taxon>
        <taxon>Actinomycetes</taxon>
        <taxon>Kitasatosporales</taxon>
        <taxon>Streptomycetaceae</taxon>
        <taxon>Streptomyces</taxon>
    </lineage>
</organism>
<keyword evidence="2" id="KW-1185">Reference proteome</keyword>
<proteinExistence type="predicted"/>
<gene>
    <name evidence="1" type="ORF">GCM10010276_33870</name>
</gene>
<protein>
    <submittedName>
        <fullName evidence="1">Uncharacterized protein</fullName>
    </submittedName>
</protein>
<evidence type="ECO:0000313" key="1">
    <source>
        <dbReference type="EMBL" id="GAA2491651.1"/>
    </source>
</evidence>
<comment type="caution">
    <text evidence="1">The sequence shown here is derived from an EMBL/GenBank/DDBJ whole genome shotgun (WGS) entry which is preliminary data.</text>
</comment>